<evidence type="ECO:0000259" key="7">
    <source>
        <dbReference type="Pfam" id="PF22666"/>
    </source>
</evidence>
<evidence type="ECO:0000256" key="4">
    <source>
        <dbReference type="SAM" id="MobiDB-lite"/>
    </source>
</evidence>
<dbReference type="Gene3D" id="3.20.20.80">
    <property type="entry name" value="Glycosidases"/>
    <property type="match status" value="1"/>
</dbReference>
<dbReference type="InterPro" id="IPR013783">
    <property type="entry name" value="Ig-like_fold"/>
</dbReference>
<keyword evidence="9" id="KW-1185">Reference proteome</keyword>
<dbReference type="Pfam" id="PF00703">
    <property type="entry name" value="Glyco_hydro_2"/>
    <property type="match status" value="1"/>
</dbReference>
<feature type="domain" description="Glycoside hydrolase family 2 immunoglobulin-like beta-sandwich" evidence="5">
    <location>
        <begin position="190"/>
        <end position="278"/>
    </location>
</feature>
<dbReference type="InterPro" id="IPR008979">
    <property type="entry name" value="Galactose-bd-like_sf"/>
</dbReference>
<dbReference type="GO" id="GO:0005975">
    <property type="term" value="P:carbohydrate metabolic process"/>
    <property type="evidence" value="ECO:0007669"/>
    <property type="project" value="InterPro"/>
</dbReference>
<dbReference type="InterPro" id="IPR006103">
    <property type="entry name" value="Glyco_hydro_2_cat"/>
</dbReference>
<dbReference type="SUPFAM" id="SSF49785">
    <property type="entry name" value="Galactose-binding domain-like"/>
    <property type="match status" value="1"/>
</dbReference>
<dbReference type="Gene3D" id="2.60.40.10">
    <property type="entry name" value="Immunoglobulins"/>
    <property type="match status" value="1"/>
</dbReference>
<dbReference type="Proteomes" id="UP000198859">
    <property type="component" value="Chromosome I"/>
</dbReference>
<dbReference type="InterPro" id="IPR054593">
    <property type="entry name" value="Beta-mannosidase-like_N2"/>
</dbReference>
<sequence>MTTRWGRELDPDAPLPEHPRPQLERPSWSSLNGRWEHAFTASGERPAAYDGPITVPFSPEAPLSGVERQLQPDEWLWYRRTFPTPPVVDGGRVLLHLGAVDQSCTVWVDGHEVGGHTGGYLPFTLDVTDALAARRHDATAEHVLEVRVRDLSDTSWHARGKQKLRRGNIWYTAQSGIWQTVWLEWVPPRHVERLVLVPHLDAGALEVTVHAQGGHRGATATVVVRSGEQEVGRAEVAPGVATRVALAQVRPWSPEDPHLYDLEVTFGEDRVTSYAGLRSVAVGTDARGHRRLLLNGAPYPHVGVLDQGYWPDGLLTPPGDAAMVHDITSMKDLGFTVLRKHAKLEPARWYAHCDRIGVLVWQDVVNGGTTYRGITTRRPASRLPPVPDRLFPVYGRGHRAGRAEFLSEVEATVATLGNAPSVVVWTPFNEGWGQFSSRAVARLVRRLDPTRLVMATSGWVDHGGGDLRSFHRYGKPFRMPAHRGGRRAVVLSEYGGYSHRVEDHQWGPRMFGYRKFKVRKRLQRAFVQLHDALVTEAARGLSATVYTQLSDVEDELNGLWTYDREVLKLDAEVVREVTARLRAAMTAG</sequence>
<dbReference type="PANTHER" id="PTHR42732">
    <property type="entry name" value="BETA-GALACTOSIDASE"/>
    <property type="match status" value="1"/>
</dbReference>
<evidence type="ECO:0000259" key="5">
    <source>
        <dbReference type="Pfam" id="PF00703"/>
    </source>
</evidence>
<feature type="region of interest" description="Disordered" evidence="4">
    <location>
        <begin position="1"/>
        <end position="28"/>
    </location>
</feature>
<keyword evidence="3" id="KW-0326">Glycosidase</keyword>
<evidence type="ECO:0000313" key="9">
    <source>
        <dbReference type="Proteomes" id="UP000198859"/>
    </source>
</evidence>
<dbReference type="GO" id="GO:0004553">
    <property type="term" value="F:hydrolase activity, hydrolyzing O-glycosyl compounds"/>
    <property type="evidence" value="ECO:0007669"/>
    <property type="project" value="InterPro"/>
</dbReference>
<evidence type="ECO:0000256" key="3">
    <source>
        <dbReference type="ARBA" id="ARBA00023295"/>
    </source>
</evidence>
<evidence type="ECO:0000313" key="8">
    <source>
        <dbReference type="EMBL" id="SDS51360.1"/>
    </source>
</evidence>
<dbReference type="InterPro" id="IPR036156">
    <property type="entry name" value="Beta-gal/glucu_dom_sf"/>
</dbReference>
<name>A0A1H1STL4_9ACTN</name>
<reference evidence="9" key="1">
    <citation type="submission" date="2016-10" db="EMBL/GenBank/DDBJ databases">
        <authorList>
            <person name="Varghese N."/>
            <person name="Submissions S."/>
        </authorList>
    </citation>
    <scope>NUCLEOTIDE SEQUENCE [LARGE SCALE GENOMIC DNA]</scope>
    <source>
        <strain evidence="9">DSM 22127</strain>
    </source>
</reference>
<keyword evidence="2 8" id="KW-0378">Hydrolase</keyword>
<evidence type="ECO:0000256" key="1">
    <source>
        <dbReference type="ARBA" id="ARBA00007401"/>
    </source>
</evidence>
<dbReference type="SUPFAM" id="SSF51445">
    <property type="entry name" value="(Trans)glycosidases"/>
    <property type="match status" value="1"/>
</dbReference>
<feature type="domain" description="Beta-mannosidase-like galactose-binding" evidence="7">
    <location>
        <begin position="74"/>
        <end position="153"/>
    </location>
</feature>
<comment type="similarity">
    <text evidence="1">Belongs to the glycosyl hydrolase 2 family.</text>
</comment>
<dbReference type="EMBL" id="LT629757">
    <property type="protein sequence ID" value="SDS51360.1"/>
    <property type="molecule type" value="Genomic_DNA"/>
</dbReference>
<dbReference type="RefSeq" id="WP_091733734.1">
    <property type="nucleotide sequence ID" value="NZ_LT629757.1"/>
</dbReference>
<feature type="compositionally biased region" description="Basic and acidic residues" evidence="4">
    <location>
        <begin position="1"/>
        <end position="23"/>
    </location>
</feature>
<evidence type="ECO:0000259" key="6">
    <source>
        <dbReference type="Pfam" id="PF02836"/>
    </source>
</evidence>
<dbReference type="PANTHER" id="PTHR42732:SF2">
    <property type="entry name" value="BETA-MANNOSIDASE"/>
    <property type="match status" value="1"/>
</dbReference>
<feature type="domain" description="Glycoside hydrolase family 2 catalytic" evidence="6">
    <location>
        <begin position="322"/>
        <end position="457"/>
    </location>
</feature>
<gene>
    <name evidence="8" type="ORF">SAMN04488570_2047</name>
</gene>
<accession>A0A1H1STL4</accession>
<dbReference type="Pfam" id="PF22666">
    <property type="entry name" value="Glyco_hydro_2_N2"/>
    <property type="match status" value="1"/>
</dbReference>
<evidence type="ECO:0000256" key="2">
    <source>
        <dbReference type="ARBA" id="ARBA00022801"/>
    </source>
</evidence>
<dbReference type="InterPro" id="IPR051913">
    <property type="entry name" value="GH2_Domain-Containing"/>
</dbReference>
<organism evidence="8 9">
    <name type="scientific">Nocardioides scoriae</name>
    <dbReference type="NCBI Taxonomy" id="642780"/>
    <lineage>
        <taxon>Bacteria</taxon>
        <taxon>Bacillati</taxon>
        <taxon>Actinomycetota</taxon>
        <taxon>Actinomycetes</taxon>
        <taxon>Propionibacteriales</taxon>
        <taxon>Nocardioidaceae</taxon>
        <taxon>Nocardioides</taxon>
    </lineage>
</organism>
<dbReference type="Pfam" id="PF02836">
    <property type="entry name" value="Glyco_hydro_2_C"/>
    <property type="match status" value="1"/>
</dbReference>
<dbReference type="SUPFAM" id="SSF49303">
    <property type="entry name" value="beta-Galactosidase/glucuronidase domain"/>
    <property type="match status" value="1"/>
</dbReference>
<dbReference type="STRING" id="642780.SAMN04488570_2047"/>
<dbReference type="Gene3D" id="2.60.120.260">
    <property type="entry name" value="Galactose-binding domain-like"/>
    <property type="match status" value="1"/>
</dbReference>
<dbReference type="InterPro" id="IPR006102">
    <property type="entry name" value="Ig-like_GH2"/>
</dbReference>
<protein>
    <submittedName>
        <fullName evidence="8">Glycosyl hydrolases family 2</fullName>
    </submittedName>
</protein>
<dbReference type="AlphaFoldDB" id="A0A1H1STL4"/>
<dbReference type="InterPro" id="IPR017853">
    <property type="entry name" value="GH"/>
</dbReference>
<proteinExistence type="inferred from homology"/>
<dbReference type="OrthoDB" id="9762066at2"/>